<dbReference type="Proteomes" id="UP000594263">
    <property type="component" value="Unplaced"/>
</dbReference>
<dbReference type="EnsemblPlants" id="Kaladp0036s0228.1.v1.1">
    <property type="protein sequence ID" value="Kaladp0036s0228.1.v1.1"/>
    <property type="gene ID" value="Kaladp0036s0228.v1.1"/>
</dbReference>
<keyword evidence="2 5" id="KW-0479">Metal-binding</keyword>
<evidence type="ECO:0000256" key="3">
    <source>
        <dbReference type="ARBA" id="ARBA00023002"/>
    </source>
</evidence>
<evidence type="ECO:0000256" key="1">
    <source>
        <dbReference type="ARBA" id="ARBA00008056"/>
    </source>
</evidence>
<reference evidence="7" key="1">
    <citation type="submission" date="2021-01" db="UniProtKB">
        <authorList>
            <consortium name="EnsemblPlants"/>
        </authorList>
    </citation>
    <scope>IDENTIFICATION</scope>
</reference>
<organism evidence="7 8">
    <name type="scientific">Kalanchoe fedtschenkoi</name>
    <name type="common">Lavender scallops</name>
    <name type="synonym">South American air plant</name>
    <dbReference type="NCBI Taxonomy" id="63787"/>
    <lineage>
        <taxon>Eukaryota</taxon>
        <taxon>Viridiplantae</taxon>
        <taxon>Streptophyta</taxon>
        <taxon>Embryophyta</taxon>
        <taxon>Tracheophyta</taxon>
        <taxon>Spermatophyta</taxon>
        <taxon>Magnoliopsida</taxon>
        <taxon>eudicotyledons</taxon>
        <taxon>Gunneridae</taxon>
        <taxon>Pentapetalae</taxon>
        <taxon>Saxifragales</taxon>
        <taxon>Crassulaceae</taxon>
        <taxon>Kalanchoe</taxon>
    </lineage>
</organism>
<proteinExistence type="inferred from homology"/>
<keyword evidence="8" id="KW-1185">Reference proteome</keyword>
<dbReference type="PANTHER" id="PTHR10209:SF751">
    <property type="entry name" value="OS06G0255100 PROTEIN"/>
    <property type="match status" value="1"/>
</dbReference>
<dbReference type="SUPFAM" id="SSF51197">
    <property type="entry name" value="Clavaminate synthase-like"/>
    <property type="match status" value="1"/>
</dbReference>
<evidence type="ECO:0000313" key="7">
    <source>
        <dbReference type="EnsemblPlants" id="Kaladp0036s0228.1.v1.1"/>
    </source>
</evidence>
<dbReference type="FunFam" id="2.60.120.330:FF:000026">
    <property type="entry name" value="DIBOA-glucoside dioxygenase BX6"/>
    <property type="match status" value="1"/>
</dbReference>
<sequence length="310" mass="34291">SRPGPDAHLAIPTVDLSAPRSTIVDQIRRAASTLGFFQIVNHSVPHSVLKTTIGAIRAFHEQTVEEKSQFYTRGVSGGVSFSSNVDLFVSKAASWRDTLTVRLGPEMAAEEAIPEVCRAEVVQWRKEVERVGEVLMEFLSEGLGLEATRLKTLTCLGGKMMVGHYYPYCPEPDLTVGITTHTDPGVLTVLMQSESGLQVKSGEGDAEEWIDVQPLEGALVINIGDILQIMSNKVYKSVQHRVLANPNKEPRVSVAVFFNPSNREGLFGPLPEVVTAERPAEYKQFTLSDYMRRFFSKELDGKTLSDYYKA</sequence>
<dbReference type="GO" id="GO:0046872">
    <property type="term" value="F:metal ion binding"/>
    <property type="evidence" value="ECO:0007669"/>
    <property type="project" value="UniProtKB-KW"/>
</dbReference>
<dbReference type="OMA" id="LLEWDAH"/>
<evidence type="ECO:0000256" key="4">
    <source>
        <dbReference type="ARBA" id="ARBA00023004"/>
    </source>
</evidence>
<dbReference type="AlphaFoldDB" id="A0A7N0TGI8"/>
<keyword evidence="4 5" id="KW-0408">Iron</keyword>
<dbReference type="PANTHER" id="PTHR10209">
    <property type="entry name" value="OXIDOREDUCTASE, 2OG-FE II OXYGENASE FAMILY PROTEIN"/>
    <property type="match status" value="1"/>
</dbReference>
<comment type="similarity">
    <text evidence="1 5">Belongs to the iron/ascorbate-dependent oxidoreductase family.</text>
</comment>
<accession>A0A7N0TGI8</accession>
<dbReference type="PROSITE" id="PS51471">
    <property type="entry name" value="FE2OG_OXY"/>
    <property type="match status" value="1"/>
</dbReference>
<dbReference type="Gene3D" id="2.60.120.330">
    <property type="entry name" value="B-lactam Antibiotic, Isopenicillin N Synthase, Chain"/>
    <property type="match status" value="1"/>
</dbReference>
<name>A0A7N0TGI8_KALFE</name>
<evidence type="ECO:0000313" key="8">
    <source>
        <dbReference type="Proteomes" id="UP000594263"/>
    </source>
</evidence>
<evidence type="ECO:0000259" key="6">
    <source>
        <dbReference type="PROSITE" id="PS51471"/>
    </source>
</evidence>
<dbReference type="InterPro" id="IPR026992">
    <property type="entry name" value="DIOX_N"/>
</dbReference>
<keyword evidence="3 5" id="KW-0560">Oxidoreductase</keyword>
<dbReference type="Gramene" id="Kaladp0036s0228.1.v1.1">
    <property type="protein sequence ID" value="Kaladp0036s0228.1.v1.1"/>
    <property type="gene ID" value="Kaladp0036s0228.v1.1"/>
</dbReference>
<dbReference type="Pfam" id="PF03171">
    <property type="entry name" value="2OG-FeII_Oxy"/>
    <property type="match status" value="1"/>
</dbReference>
<protein>
    <recommendedName>
        <fullName evidence="6">Fe2OG dioxygenase domain-containing protein</fullName>
    </recommendedName>
</protein>
<evidence type="ECO:0000256" key="2">
    <source>
        <dbReference type="ARBA" id="ARBA00022723"/>
    </source>
</evidence>
<dbReference type="InterPro" id="IPR044861">
    <property type="entry name" value="IPNS-like_FE2OG_OXY"/>
</dbReference>
<dbReference type="GO" id="GO:0051213">
    <property type="term" value="F:dioxygenase activity"/>
    <property type="evidence" value="ECO:0007669"/>
    <property type="project" value="UniProtKB-ARBA"/>
</dbReference>
<dbReference type="InterPro" id="IPR027443">
    <property type="entry name" value="IPNS-like_sf"/>
</dbReference>
<evidence type="ECO:0000256" key="5">
    <source>
        <dbReference type="RuleBase" id="RU003682"/>
    </source>
</evidence>
<dbReference type="InterPro" id="IPR005123">
    <property type="entry name" value="Oxoglu/Fe-dep_dioxygenase_dom"/>
</dbReference>
<dbReference type="Pfam" id="PF14226">
    <property type="entry name" value="DIOX_N"/>
    <property type="match status" value="1"/>
</dbReference>
<feature type="domain" description="Fe2OG dioxygenase" evidence="6">
    <location>
        <begin position="151"/>
        <end position="260"/>
    </location>
</feature>